<protein>
    <submittedName>
        <fullName evidence="3">Uncharacterized protein</fullName>
    </submittedName>
</protein>
<feature type="coiled-coil region" evidence="1">
    <location>
        <begin position="323"/>
        <end position="386"/>
    </location>
</feature>
<evidence type="ECO:0000313" key="3">
    <source>
        <dbReference type="EMBL" id="CAL4133557.1"/>
    </source>
</evidence>
<dbReference type="Proteomes" id="UP001497623">
    <property type="component" value="Unassembled WGS sequence"/>
</dbReference>
<name>A0AAV2RMS2_MEGNR</name>
<evidence type="ECO:0000256" key="1">
    <source>
        <dbReference type="SAM" id="Coils"/>
    </source>
</evidence>
<gene>
    <name evidence="3" type="ORF">MNOR_LOCUS27219</name>
</gene>
<evidence type="ECO:0000256" key="2">
    <source>
        <dbReference type="SAM" id="MobiDB-lite"/>
    </source>
</evidence>
<organism evidence="3 4">
    <name type="scientific">Meganyctiphanes norvegica</name>
    <name type="common">Northern krill</name>
    <name type="synonym">Thysanopoda norvegica</name>
    <dbReference type="NCBI Taxonomy" id="48144"/>
    <lineage>
        <taxon>Eukaryota</taxon>
        <taxon>Metazoa</taxon>
        <taxon>Ecdysozoa</taxon>
        <taxon>Arthropoda</taxon>
        <taxon>Crustacea</taxon>
        <taxon>Multicrustacea</taxon>
        <taxon>Malacostraca</taxon>
        <taxon>Eumalacostraca</taxon>
        <taxon>Eucarida</taxon>
        <taxon>Euphausiacea</taxon>
        <taxon>Euphausiidae</taxon>
        <taxon>Meganyctiphanes</taxon>
    </lineage>
</organism>
<keyword evidence="1" id="KW-0175">Coiled coil</keyword>
<keyword evidence="4" id="KW-1185">Reference proteome</keyword>
<dbReference type="AlphaFoldDB" id="A0AAV2RMS2"/>
<sequence length="534" mass="62284">LHVELQYSRNEVELTKTKLKKLEEDLDSARLKNSQLQTQITSNNNVEKMSELEAKITELDDKLQKVEEDRDRLKENLQEIEAERDEELKIIQDALDEAAQEREDLINTFEKELEGITTINQNREQQLMEDFENKLREIERDHKNKIEERDRVAEEQLNSVRNVVESELSESMTKVAEDRRLADEKLKDLTLTRGRRNTEDSEADFRQRLEKTKSQLNLEWETKMVTECSRLKAELDAVHADKNKVSVESMRVKKEYEMQTAKKAWDTTKDTLSKEISTLKARLSNNDVDLQKELDSQRTMSDREIWDLRRKLSKLDEDLYTQKEAYEEKNARMTAEYQEQIKDMQMRLKLCENTRTSKSDLEAIYKEQMQHLADQHTASMERLREELEADKYAAIEEARILVSKHLATVNATLKEQLSSQQRSNEKYCGELEAVRQALKIREEAILQIEEEHNKLRYSKGMPPSSSRLPELQASYEAAIAQFQEDRLSELNSSLESQDEASKSGSGGLFGKMFGNGWFGSSKGKDSRRNSRHSS</sequence>
<evidence type="ECO:0000313" key="4">
    <source>
        <dbReference type="Proteomes" id="UP001497623"/>
    </source>
</evidence>
<reference evidence="3 4" key="1">
    <citation type="submission" date="2024-05" db="EMBL/GenBank/DDBJ databases">
        <authorList>
            <person name="Wallberg A."/>
        </authorList>
    </citation>
    <scope>NUCLEOTIDE SEQUENCE [LARGE SCALE GENOMIC DNA]</scope>
</reference>
<proteinExistence type="predicted"/>
<comment type="caution">
    <text evidence="3">The sequence shown here is derived from an EMBL/GenBank/DDBJ whole genome shotgun (WGS) entry which is preliminary data.</text>
</comment>
<feature type="region of interest" description="Disordered" evidence="2">
    <location>
        <begin position="513"/>
        <end position="534"/>
    </location>
</feature>
<feature type="coiled-coil region" evidence="1">
    <location>
        <begin position="5"/>
        <end position="155"/>
    </location>
</feature>
<feature type="non-terminal residue" evidence="3">
    <location>
        <position position="1"/>
    </location>
</feature>
<dbReference type="EMBL" id="CAXKWB010028263">
    <property type="protein sequence ID" value="CAL4133557.1"/>
    <property type="molecule type" value="Genomic_DNA"/>
</dbReference>
<accession>A0AAV2RMS2</accession>